<dbReference type="Pfam" id="PF03965">
    <property type="entry name" value="Penicillinase_R"/>
    <property type="match status" value="1"/>
</dbReference>
<keyword evidence="3" id="KW-0238">DNA-binding</keyword>
<name>W0RMR2_9BACT</name>
<dbReference type="Proteomes" id="UP000019151">
    <property type="component" value="Chromosome"/>
</dbReference>
<dbReference type="AlphaFoldDB" id="W0RMR2"/>
<protein>
    <submittedName>
        <fullName evidence="5">Penicillinase repressor</fullName>
    </submittedName>
</protein>
<dbReference type="InterPro" id="IPR036388">
    <property type="entry name" value="WH-like_DNA-bd_sf"/>
</dbReference>
<dbReference type="Gene3D" id="1.10.4040.10">
    <property type="entry name" value="Penicillinase repressor domain"/>
    <property type="match status" value="1"/>
</dbReference>
<evidence type="ECO:0000256" key="2">
    <source>
        <dbReference type="ARBA" id="ARBA00023015"/>
    </source>
</evidence>
<dbReference type="SUPFAM" id="SSF46785">
    <property type="entry name" value="Winged helix' DNA-binding domain"/>
    <property type="match status" value="1"/>
</dbReference>
<dbReference type="HOGENOM" id="CLU_119090_4_2_0"/>
<dbReference type="InterPro" id="IPR036390">
    <property type="entry name" value="WH_DNA-bd_sf"/>
</dbReference>
<dbReference type="InParanoid" id="W0RMR2"/>
<dbReference type="GO" id="GO:0003677">
    <property type="term" value="F:DNA binding"/>
    <property type="evidence" value="ECO:0007669"/>
    <property type="project" value="UniProtKB-KW"/>
</dbReference>
<keyword evidence="6" id="KW-1185">Reference proteome</keyword>
<proteinExistence type="inferred from homology"/>
<comment type="similarity">
    <text evidence="1">Belongs to the BlaI transcriptional regulatory family.</text>
</comment>
<keyword evidence="2" id="KW-0805">Transcription regulation</keyword>
<evidence type="ECO:0000256" key="3">
    <source>
        <dbReference type="ARBA" id="ARBA00023125"/>
    </source>
</evidence>
<evidence type="ECO:0000313" key="6">
    <source>
        <dbReference type="Proteomes" id="UP000019151"/>
    </source>
</evidence>
<gene>
    <name evidence="5" type="ORF">J421_4534</name>
</gene>
<evidence type="ECO:0000313" key="5">
    <source>
        <dbReference type="EMBL" id="AHG92071.1"/>
    </source>
</evidence>
<accession>W0RMR2</accession>
<dbReference type="KEGG" id="gba:J421_4534"/>
<dbReference type="eggNOG" id="COG3682">
    <property type="taxonomic scope" value="Bacteria"/>
</dbReference>
<dbReference type="PIRSF" id="PIRSF019455">
    <property type="entry name" value="CopR_AtkY"/>
    <property type="match status" value="1"/>
</dbReference>
<organism evidence="5 6">
    <name type="scientific">Gemmatirosa kalamazoonensis</name>
    <dbReference type="NCBI Taxonomy" id="861299"/>
    <lineage>
        <taxon>Bacteria</taxon>
        <taxon>Pseudomonadati</taxon>
        <taxon>Gemmatimonadota</taxon>
        <taxon>Gemmatimonadia</taxon>
        <taxon>Gemmatimonadales</taxon>
        <taxon>Gemmatimonadaceae</taxon>
        <taxon>Gemmatirosa</taxon>
    </lineage>
</organism>
<dbReference type="OrthoDB" id="9813558at2"/>
<dbReference type="EMBL" id="CP007128">
    <property type="protein sequence ID" value="AHG92071.1"/>
    <property type="molecule type" value="Genomic_DNA"/>
</dbReference>
<keyword evidence="4" id="KW-0804">Transcription</keyword>
<evidence type="ECO:0000256" key="1">
    <source>
        <dbReference type="ARBA" id="ARBA00011046"/>
    </source>
</evidence>
<sequence>MTDRTLGERELDVMGVLWSLGSGTVAEVRDRLPASLAYTTVLTILRNLEAKGFVRHDAEGKAHRYSPLVAHAAARRSALQRLVDKLFHGSAELLVAELVRDRALDADEVARLARTLRDTDTSTRPAGRRTRRSP</sequence>
<reference evidence="5 6" key="1">
    <citation type="journal article" date="2014" name="Genome Announc.">
        <title>Genome Sequence and Methylome of Soil Bacterium Gemmatirosa kalamazoonensis KBS708T, a Member of the Rarely Cultivated Gemmatimonadetes Phylum.</title>
        <authorList>
            <person name="Debruyn J.M."/>
            <person name="Radosevich M."/>
            <person name="Wommack K.E."/>
            <person name="Polson S.W."/>
            <person name="Hauser L.J."/>
            <person name="Fawaz M.N."/>
            <person name="Korlach J."/>
            <person name="Tsai Y.C."/>
        </authorList>
    </citation>
    <scope>NUCLEOTIDE SEQUENCE [LARGE SCALE GENOMIC DNA]</scope>
    <source>
        <strain evidence="5 6">KBS708</strain>
    </source>
</reference>
<dbReference type="InterPro" id="IPR005650">
    <property type="entry name" value="BlaI_family"/>
</dbReference>
<evidence type="ECO:0000256" key="4">
    <source>
        <dbReference type="ARBA" id="ARBA00023163"/>
    </source>
</evidence>
<dbReference type="STRING" id="861299.J421_4534"/>
<dbReference type="Gene3D" id="1.10.10.10">
    <property type="entry name" value="Winged helix-like DNA-binding domain superfamily/Winged helix DNA-binding domain"/>
    <property type="match status" value="1"/>
</dbReference>
<dbReference type="GO" id="GO:0045892">
    <property type="term" value="P:negative regulation of DNA-templated transcription"/>
    <property type="evidence" value="ECO:0007669"/>
    <property type="project" value="InterPro"/>
</dbReference>
<dbReference type="RefSeq" id="WP_025413498.1">
    <property type="nucleotide sequence ID" value="NZ_CP007128.1"/>
</dbReference>